<dbReference type="SMART" id="SM00822">
    <property type="entry name" value="PKS_KR"/>
    <property type="match status" value="1"/>
</dbReference>
<reference evidence="7 8" key="1">
    <citation type="submission" date="2019-07" db="EMBL/GenBank/DDBJ databases">
        <title>Hymenobacter sp. straun FUR1 Genome sequencing and assembly.</title>
        <authorList>
            <person name="Chhetri G."/>
        </authorList>
    </citation>
    <scope>NUCLEOTIDE SEQUENCE [LARGE SCALE GENOMIC DNA]</scope>
    <source>
        <strain evidence="7 8">Fur1</strain>
    </source>
</reference>
<keyword evidence="5" id="KW-1133">Transmembrane helix</keyword>
<evidence type="ECO:0000313" key="8">
    <source>
        <dbReference type="Proteomes" id="UP000317624"/>
    </source>
</evidence>
<accession>A0A558BRM2</accession>
<evidence type="ECO:0000256" key="3">
    <source>
        <dbReference type="RuleBase" id="RU000363"/>
    </source>
</evidence>
<feature type="domain" description="Ketoreductase" evidence="6">
    <location>
        <begin position="11"/>
        <end position="193"/>
    </location>
</feature>
<dbReference type="Proteomes" id="UP000317624">
    <property type="component" value="Unassembled WGS sequence"/>
</dbReference>
<organism evidence="7 8">
    <name type="scientific">Hymenobacter setariae</name>
    <dbReference type="NCBI Taxonomy" id="2594794"/>
    <lineage>
        <taxon>Bacteria</taxon>
        <taxon>Pseudomonadati</taxon>
        <taxon>Bacteroidota</taxon>
        <taxon>Cytophagia</taxon>
        <taxon>Cytophagales</taxon>
        <taxon>Hymenobacteraceae</taxon>
        <taxon>Hymenobacter</taxon>
    </lineage>
</organism>
<comment type="similarity">
    <text evidence="1 3">Belongs to the short-chain dehydrogenases/reductases (SDR) family.</text>
</comment>
<dbReference type="PRINTS" id="PR00081">
    <property type="entry name" value="GDHRDH"/>
</dbReference>
<gene>
    <name evidence="7" type="ORF">FNT36_16015</name>
</gene>
<dbReference type="PROSITE" id="PS00061">
    <property type="entry name" value="ADH_SHORT"/>
    <property type="match status" value="1"/>
</dbReference>
<sequence length="356" mass="37342">MALKLKPLDQQVIVITGATSGIGLATAKAAHKAGARLVLAARSQADLDTVARQLGSRVAVVAADVADPAAVRRIHEAAHSNFGALDTWVNNAGVGMWGKLEQGKLEDFKKLYETNFWGIVNGSLEALKHLKKHGGALINLGSVVSDVAVPIQGMYASSKHAVKGFTDALRIELADEKAPVSVTLIKPAAIDTPFPEHARNYLPEKPKLPQPVYAPEEVAKAILHAATHPVRDIYVGGGGKLMSTTNKYAPGVMDWVEAKTGVAQQKQEGTRAVDPAGSLHRPNGPHAKVRGSNPGHVMETSLYTRATLHPVLAGLAAATGLAATIALISSRSRNGLKDAGVPVHHGHDSGVAVTDN</sequence>
<evidence type="ECO:0000256" key="1">
    <source>
        <dbReference type="ARBA" id="ARBA00006484"/>
    </source>
</evidence>
<dbReference type="SUPFAM" id="SSF51735">
    <property type="entry name" value="NAD(P)-binding Rossmann-fold domains"/>
    <property type="match status" value="1"/>
</dbReference>
<dbReference type="NCBIfam" id="NF005495">
    <property type="entry name" value="PRK07109.1"/>
    <property type="match status" value="1"/>
</dbReference>
<evidence type="ECO:0000256" key="4">
    <source>
        <dbReference type="SAM" id="MobiDB-lite"/>
    </source>
</evidence>
<name>A0A558BRM2_9BACT</name>
<dbReference type="Pfam" id="PF00106">
    <property type="entry name" value="adh_short"/>
    <property type="match status" value="1"/>
</dbReference>
<feature type="transmembrane region" description="Helical" evidence="5">
    <location>
        <begin position="308"/>
        <end position="328"/>
    </location>
</feature>
<dbReference type="PANTHER" id="PTHR43391">
    <property type="entry name" value="RETINOL DEHYDROGENASE-RELATED"/>
    <property type="match status" value="1"/>
</dbReference>
<keyword evidence="2" id="KW-0560">Oxidoreductase</keyword>
<dbReference type="RefSeq" id="WP_144849759.1">
    <property type="nucleotide sequence ID" value="NZ_VMRJ01000004.1"/>
</dbReference>
<keyword evidence="5" id="KW-0812">Transmembrane</keyword>
<keyword evidence="8" id="KW-1185">Reference proteome</keyword>
<feature type="region of interest" description="Disordered" evidence="4">
    <location>
        <begin position="267"/>
        <end position="295"/>
    </location>
</feature>
<dbReference type="EMBL" id="VMRJ01000004">
    <property type="protein sequence ID" value="TVT39166.1"/>
    <property type="molecule type" value="Genomic_DNA"/>
</dbReference>
<evidence type="ECO:0000313" key="7">
    <source>
        <dbReference type="EMBL" id="TVT39166.1"/>
    </source>
</evidence>
<comment type="caution">
    <text evidence="7">The sequence shown here is derived from an EMBL/GenBank/DDBJ whole genome shotgun (WGS) entry which is preliminary data.</text>
</comment>
<dbReference type="InterPro" id="IPR002347">
    <property type="entry name" value="SDR_fam"/>
</dbReference>
<evidence type="ECO:0000256" key="2">
    <source>
        <dbReference type="ARBA" id="ARBA00023002"/>
    </source>
</evidence>
<evidence type="ECO:0000259" key="6">
    <source>
        <dbReference type="SMART" id="SM00822"/>
    </source>
</evidence>
<protein>
    <submittedName>
        <fullName evidence="7">SDR family NAD(P)-dependent oxidoreductase</fullName>
    </submittedName>
</protein>
<dbReference type="PANTHER" id="PTHR43391:SF82">
    <property type="entry name" value="OXIDOREDUCTASE SADH-RELATED"/>
    <property type="match status" value="1"/>
</dbReference>
<dbReference type="Gene3D" id="3.40.50.720">
    <property type="entry name" value="NAD(P)-binding Rossmann-like Domain"/>
    <property type="match status" value="1"/>
</dbReference>
<keyword evidence="5" id="KW-0472">Membrane</keyword>
<evidence type="ECO:0000256" key="5">
    <source>
        <dbReference type="SAM" id="Phobius"/>
    </source>
</evidence>
<dbReference type="OrthoDB" id="151996at2"/>
<dbReference type="AlphaFoldDB" id="A0A558BRM2"/>
<dbReference type="InterPro" id="IPR020904">
    <property type="entry name" value="Sc_DH/Rdtase_CS"/>
</dbReference>
<dbReference type="InterPro" id="IPR036291">
    <property type="entry name" value="NAD(P)-bd_dom_sf"/>
</dbReference>
<dbReference type="GO" id="GO:0016491">
    <property type="term" value="F:oxidoreductase activity"/>
    <property type="evidence" value="ECO:0007669"/>
    <property type="project" value="UniProtKB-KW"/>
</dbReference>
<dbReference type="PRINTS" id="PR00080">
    <property type="entry name" value="SDRFAMILY"/>
</dbReference>
<proteinExistence type="inferred from homology"/>
<dbReference type="InterPro" id="IPR057326">
    <property type="entry name" value="KR_dom"/>
</dbReference>